<comment type="caution">
    <text evidence="2">The sequence shown here is derived from an EMBL/GenBank/DDBJ whole genome shotgun (WGS) entry which is preliminary data.</text>
</comment>
<feature type="transmembrane region" description="Helical" evidence="1">
    <location>
        <begin position="56"/>
        <end position="73"/>
    </location>
</feature>
<dbReference type="EMBL" id="JBHSJJ010000029">
    <property type="protein sequence ID" value="MFC4875039.1"/>
    <property type="molecule type" value="Genomic_DNA"/>
</dbReference>
<keyword evidence="1" id="KW-0472">Membrane</keyword>
<dbReference type="RefSeq" id="WP_377069472.1">
    <property type="nucleotide sequence ID" value="NZ_JBHSJJ010000029.1"/>
</dbReference>
<reference evidence="3" key="1">
    <citation type="journal article" date="2019" name="Int. J. Syst. Evol. Microbiol.">
        <title>The Global Catalogue of Microorganisms (GCM) 10K type strain sequencing project: providing services to taxonomists for standard genome sequencing and annotation.</title>
        <authorList>
            <consortium name="The Broad Institute Genomics Platform"/>
            <consortium name="The Broad Institute Genome Sequencing Center for Infectious Disease"/>
            <person name="Wu L."/>
            <person name="Ma J."/>
        </authorList>
    </citation>
    <scope>NUCLEOTIDE SEQUENCE [LARGE SCALE GENOMIC DNA]</scope>
    <source>
        <strain evidence="3">CGMCC 4.7466</strain>
    </source>
</reference>
<feature type="transmembrane region" description="Helical" evidence="1">
    <location>
        <begin position="93"/>
        <end position="113"/>
    </location>
</feature>
<keyword evidence="3" id="KW-1185">Reference proteome</keyword>
<dbReference type="Proteomes" id="UP001595818">
    <property type="component" value="Unassembled WGS sequence"/>
</dbReference>
<keyword evidence="1" id="KW-1133">Transmembrane helix</keyword>
<proteinExistence type="predicted"/>
<organism evidence="2 3">
    <name type="scientific">Negadavirga shengliensis</name>
    <dbReference type="NCBI Taxonomy" id="1389218"/>
    <lineage>
        <taxon>Bacteria</taxon>
        <taxon>Pseudomonadati</taxon>
        <taxon>Bacteroidota</taxon>
        <taxon>Cytophagia</taxon>
        <taxon>Cytophagales</taxon>
        <taxon>Cyclobacteriaceae</taxon>
        <taxon>Negadavirga</taxon>
    </lineage>
</organism>
<protein>
    <submittedName>
        <fullName evidence="2">Uncharacterized protein</fullName>
    </submittedName>
</protein>
<accession>A0ABV9T897</accession>
<gene>
    <name evidence="2" type="ORF">ACFPFU_25275</name>
</gene>
<evidence type="ECO:0000256" key="1">
    <source>
        <dbReference type="SAM" id="Phobius"/>
    </source>
</evidence>
<evidence type="ECO:0000313" key="3">
    <source>
        <dbReference type="Proteomes" id="UP001595818"/>
    </source>
</evidence>
<keyword evidence="1" id="KW-0812">Transmembrane</keyword>
<evidence type="ECO:0000313" key="2">
    <source>
        <dbReference type="EMBL" id="MFC4875039.1"/>
    </source>
</evidence>
<feature type="transmembrane region" description="Helical" evidence="1">
    <location>
        <begin position="6"/>
        <end position="24"/>
    </location>
</feature>
<sequence>MTDPTLQMYLPAFMLVVTCLIVFWNRFRKTSKLTETLPTTNKIAEYNRLKKGSGHFWLVFSVFGVMIIIYSAIPEFYYLFIPLDIFHHPLINLVGLLILKIAIIWIVVAQIHIDKELFKYSINIEDLSAMELIRYSERMLITGMLILFIGFFTTITNIIGLLLVSVSTVVYLKTFFSNPSNQI</sequence>
<feature type="transmembrane region" description="Helical" evidence="1">
    <location>
        <begin position="139"/>
        <end position="172"/>
    </location>
</feature>
<name>A0ABV9T897_9BACT</name>